<comment type="caution">
    <text evidence="1">The sequence shown here is derived from an EMBL/GenBank/DDBJ whole genome shotgun (WGS) entry which is preliminary data.</text>
</comment>
<keyword evidence="2" id="KW-1185">Reference proteome</keyword>
<dbReference type="AlphaFoldDB" id="A0A853CBE9"/>
<reference evidence="1 2" key="1">
    <citation type="submission" date="2020-07" db="EMBL/GenBank/DDBJ databases">
        <title>Sequencing the genomes of 1000 actinobacteria strains.</title>
        <authorList>
            <person name="Klenk H.-P."/>
        </authorList>
    </citation>
    <scope>NUCLEOTIDE SEQUENCE [LARGE SCALE GENOMIC DNA]</scope>
    <source>
        <strain evidence="1 2">DSM 104001</strain>
    </source>
</reference>
<evidence type="ECO:0000313" key="1">
    <source>
        <dbReference type="EMBL" id="NYJ05044.1"/>
    </source>
</evidence>
<dbReference type="RefSeq" id="WP_179715681.1">
    <property type="nucleotide sequence ID" value="NZ_JACBZT010000001.1"/>
</dbReference>
<accession>A0A853CBE9</accession>
<evidence type="ECO:0000313" key="2">
    <source>
        <dbReference type="Proteomes" id="UP000541969"/>
    </source>
</evidence>
<gene>
    <name evidence="1" type="ORF">GGQ55_001322</name>
</gene>
<organism evidence="1 2">
    <name type="scientific">Petropleomorpha daqingensis</name>
    <dbReference type="NCBI Taxonomy" id="2026353"/>
    <lineage>
        <taxon>Bacteria</taxon>
        <taxon>Bacillati</taxon>
        <taxon>Actinomycetota</taxon>
        <taxon>Actinomycetes</taxon>
        <taxon>Geodermatophilales</taxon>
        <taxon>Geodermatophilaceae</taxon>
        <taxon>Petropleomorpha</taxon>
    </lineage>
</organism>
<evidence type="ECO:0008006" key="3">
    <source>
        <dbReference type="Google" id="ProtNLM"/>
    </source>
</evidence>
<dbReference type="Proteomes" id="UP000541969">
    <property type="component" value="Unassembled WGS sequence"/>
</dbReference>
<sequence length="178" mass="18874">MLVDGVLERGTGHAPFGVPWLDEPARDDVVVRISRSAGLPAPLPDVFGLAVRIPDGPVDLLLWATPIGPVVRFVPVPRRDAATAYTSIMGYRSDAGTLRLAALPDDGSARRFTMAAARGQGPWRPFGRLVLGAAREPVDPGVRFDAVGNPPHGLVPDGPLARFRARAYAAARRGRAAS</sequence>
<protein>
    <recommendedName>
        <fullName evidence="3">Phosphodiesterase</fullName>
    </recommendedName>
</protein>
<dbReference type="EMBL" id="JACBZT010000001">
    <property type="protein sequence ID" value="NYJ05044.1"/>
    <property type="molecule type" value="Genomic_DNA"/>
</dbReference>
<proteinExistence type="predicted"/>
<name>A0A853CBE9_9ACTN</name>